<dbReference type="InterPro" id="IPR036322">
    <property type="entry name" value="WD40_repeat_dom_sf"/>
</dbReference>
<dbReference type="EMBL" id="JAQQBR010001834">
    <property type="protein sequence ID" value="KAK0161851.1"/>
    <property type="molecule type" value="Genomic_DNA"/>
</dbReference>
<sequence length="704" mass="81426">MSMRNDTKALKRAEVNLQGQLKSYLLERYNHHYVPGLNLNKTPWVQQWNLENVMSLYRQYPHQCDLPKPLLPPTKLPRSVLADGDPATDILATKKYIDEDVNRILDTFQAHQNKFTIQLKKDVNWTIKNDKMEINLPRYVADLSDILEMDPDPHFEGKYNWYYTGGTLDSVTFGGEFLLFFPYMEEMVAMPLCAKDNSIWNPIYKKAAKCSIQHPIYELRHNVTAQTCRILARCKTECAFYSVTERNNKMHILEVDSQKSKTPFLSADLNSFDLNRYCTLKIDRGLELWDMVSGKCIRKNTVKSTKCLDDEWGSVRYQTFNPNIIAFADRCSLHYLDVREPFEDPVLSMSPKSHLESCDDISMCISSNRESRYYLGTTHNLLMCDDRSPEQCVQQKWTHQFRSPPLLGLTLMCSGQEYVVISSQSPSDMSIIINTWENYDDPHSYSLPHTPPCMMDTLMECQQLGKCLDPSLRARLKLSTVGLQLLTNDSTHDAYIFSQNSIGDIFYQCITHCEDVENLPLINSHAYYALESWEHEISQQNRDIIPLVLTDQVNMKHAFDDFSNPESKYKLEPPEEIIFDSWKHSLDKLSSYVDLLAPELLLMWEIPEERELVPHPPEVSSFKKVEGWLDKQNPELTENQSQESQEEFTPFTPVLSQELFSVSQQCRDVVEIVDNDIIEEPIYSTVKTKEKGAKNKSNSHVAGF</sequence>
<reference evidence="1" key="2">
    <citation type="submission" date="2023-03" db="EMBL/GenBank/DDBJ databases">
        <authorList>
            <person name="Inwood S.N."/>
            <person name="Skelly J.G."/>
            <person name="Guhlin J."/>
            <person name="Harrop T.W.R."/>
            <person name="Goldson S.G."/>
            <person name="Dearden P.K."/>
        </authorList>
    </citation>
    <scope>NUCLEOTIDE SEQUENCE</scope>
    <source>
        <strain evidence="1">Lincoln</strain>
        <tissue evidence="1">Whole body</tissue>
    </source>
</reference>
<evidence type="ECO:0000313" key="2">
    <source>
        <dbReference type="Proteomes" id="UP001168972"/>
    </source>
</evidence>
<dbReference type="Proteomes" id="UP001168972">
    <property type="component" value="Unassembled WGS sequence"/>
</dbReference>
<proteinExistence type="predicted"/>
<protein>
    <submittedName>
        <fullName evidence="1">Uncharacterized protein</fullName>
    </submittedName>
</protein>
<reference evidence="1" key="1">
    <citation type="journal article" date="2023" name="bioRxiv">
        <title>Scaffold-level genome assemblies of two parasitoid biocontrol wasps reveal the parthenogenesis mechanism and an associated novel virus.</title>
        <authorList>
            <person name="Inwood S."/>
            <person name="Skelly J."/>
            <person name="Guhlin J."/>
            <person name="Harrop T."/>
            <person name="Goldson S."/>
            <person name="Dearden P."/>
        </authorList>
    </citation>
    <scope>NUCLEOTIDE SEQUENCE</scope>
    <source>
        <strain evidence="1">Lincoln</strain>
        <tissue evidence="1">Whole body</tissue>
    </source>
</reference>
<accession>A0AA39F2S4</accession>
<gene>
    <name evidence="1" type="ORF">PV327_008258</name>
</gene>
<keyword evidence="2" id="KW-1185">Reference proteome</keyword>
<dbReference type="AlphaFoldDB" id="A0AA39F2S4"/>
<organism evidence="1 2">
    <name type="scientific">Microctonus hyperodae</name>
    <name type="common">Parasitoid wasp</name>
    <dbReference type="NCBI Taxonomy" id="165561"/>
    <lineage>
        <taxon>Eukaryota</taxon>
        <taxon>Metazoa</taxon>
        <taxon>Ecdysozoa</taxon>
        <taxon>Arthropoda</taxon>
        <taxon>Hexapoda</taxon>
        <taxon>Insecta</taxon>
        <taxon>Pterygota</taxon>
        <taxon>Neoptera</taxon>
        <taxon>Endopterygota</taxon>
        <taxon>Hymenoptera</taxon>
        <taxon>Apocrita</taxon>
        <taxon>Ichneumonoidea</taxon>
        <taxon>Braconidae</taxon>
        <taxon>Euphorinae</taxon>
        <taxon>Microctonus</taxon>
    </lineage>
</organism>
<dbReference type="SUPFAM" id="SSF50978">
    <property type="entry name" value="WD40 repeat-like"/>
    <property type="match status" value="1"/>
</dbReference>
<name>A0AA39F2S4_MICHY</name>
<evidence type="ECO:0000313" key="1">
    <source>
        <dbReference type="EMBL" id="KAK0161851.1"/>
    </source>
</evidence>
<comment type="caution">
    <text evidence="1">The sequence shown here is derived from an EMBL/GenBank/DDBJ whole genome shotgun (WGS) entry which is preliminary data.</text>
</comment>